<evidence type="ECO:0000256" key="1">
    <source>
        <dbReference type="ARBA" id="ARBA00022527"/>
    </source>
</evidence>
<dbReference type="Gene3D" id="3.30.565.10">
    <property type="entry name" value="Histidine kinase-like ATPase, C-terminal domain"/>
    <property type="match status" value="1"/>
</dbReference>
<keyword evidence="1" id="KW-0418">Kinase</keyword>
<dbReference type="EMBL" id="JBHSFK010000014">
    <property type="protein sequence ID" value="MFC4502167.1"/>
    <property type="molecule type" value="Genomic_DNA"/>
</dbReference>
<dbReference type="InterPro" id="IPR036890">
    <property type="entry name" value="HATPase_C_sf"/>
</dbReference>
<evidence type="ECO:0000259" key="3">
    <source>
        <dbReference type="Pfam" id="PF13581"/>
    </source>
</evidence>
<evidence type="ECO:0000313" key="5">
    <source>
        <dbReference type="Proteomes" id="UP001595839"/>
    </source>
</evidence>
<dbReference type="Pfam" id="PF13581">
    <property type="entry name" value="HATPase_c_2"/>
    <property type="match status" value="1"/>
</dbReference>
<organism evidence="4 5">
    <name type="scientific">Streptomyces vulcanius</name>
    <dbReference type="NCBI Taxonomy" id="1441876"/>
    <lineage>
        <taxon>Bacteria</taxon>
        <taxon>Bacillati</taxon>
        <taxon>Actinomycetota</taxon>
        <taxon>Actinomycetes</taxon>
        <taxon>Kitasatosporales</taxon>
        <taxon>Streptomycetaceae</taxon>
        <taxon>Streptomyces</taxon>
    </lineage>
</organism>
<evidence type="ECO:0000256" key="2">
    <source>
        <dbReference type="SAM" id="MobiDB-lite"/>
    </source>
</evidence>
<keyword evidence="5" id="KW-1185">Reference proteome</keyword>
<dbReference type="InterPro" id="IPR003594">
    <property type="entry name" value="HATPase_dom"/>
</dbReference>
<dbReference type="Proteomes" id="UP001595839">
    <property type="component" value="Unassembled WGS sequence"/>
</dbReference>
<accession>A0ABV9ATK0</accession>
<dbReference type="PANTHER" id="PTHR35526:SF3">
    <property type="entry name" value="ANTI-SIGMA-F FACTOR RSBW"/>
    <property type="match status" value="1"/>
</dbReference>
<keyword evidence="4" id="KW-0067">ATP-binding</keyword>
<keyword evidence="1" id="KW-0808">Transferase</keyword>
<comment type="caution">
    <text evidence="4">The sequence shown here is derived from an EMBL/GenBank/DDBJ whole genome shotgun (WGS) entry which is preliminary data.</text>
</comment>
<name>A0ABV9ATK0_9ACTN</name>
<evidence type="ECO:0000313" key="4">
    <source>
        <dbReference type="EMBL" id="MFC4502167.1"/>
    </source>
</evidence>
<gene>
    <name evidence="4" type="ORF">ACFPIH_21985</name>
</gene>
<reference evidence="5" key="1">
    <citation type="journal article" date="2019" name="Int. J. Syst. Evol. Microbiol.">
        <title>The Global Catalogue of Microorganisms (GCM) 10K type strain sequencing project: providing services to taxonomists for standard genome sequencing and annotation.</title>
        <authorList>
            <consortium name="The Broad Institute Genomics Platform"/>
            <consortium name="The Broad Institute Genome Sequencing Center for Infectious Disease"/>
            <person name="Wu L."/>
            <person name="Ma J."/>
        </authorList>
    </citation>
    <scope>NUCLEOTIDE SEQUENCE [LARGE SCALE GENOMIC DNA]</scope>
    <source>
        <strain evidence="5">CGMCC 4.7177</strain>
    </source>
</reference>
<dbReference type="SUPFAM" id="SSF55874">
    <property type="entry name" value="ATPase domain of HSP90 chaperone/DNA topoisomerase II/histidine kinase"/>
    <property type="match status" value="1"/>
</dbReference>
<feature type="region of interest" description="Disordered" evidence="2">
    <location>
        <begin position="90"/>
        <end position="111"/>
    </location>
</feature>
<protein>
    <submittedName>
        <fullName evidence="4">ATP-binding protein</fullName>
    </submittedName>
</protein>
<feature type="domain" description="Histidine kinase/HSP90-like ATPase" evidence="3">
    <location>
        <begin position="26"/>
        <end position="134"/>
    </location>
</feature>
<dbReference type="CDD" id="cd16936">
    <property type="entry name" value="HATPase_RsbW-like"/>
    <property type="match status" value="1"/>
</dbReference>
<dbReference type="InterPro" id="IPR050267">
    <property type="entry name" value="Anti-sigma-factor_SerPK"/>
</dbReference>
<keyword evidence="4" id="KW-0547">Nucleotide-binding</keyword>
<dbReference type="GO" id="GO:0005524">
    <property type="term" value="F:ATP binding"/>
    <property type="evidence" value="ECO:0007669"/>
    <property type="project" value="UniProtKB-KW"/>
</dbReference>
<proteinExistence type="predicted"/>
<dbReference type="RefSeq" id="WP_381164519.1">
    <property type="nucleotide sequence ID" value="NZ_JBHSFK010000014.1"/>
</dbReference>
<dbReference type="PANTHER" id="PTHR35526">
    <property type="entry name" value="ANTI-SIGMA-F FACTOR RSBW-RELATED"/>
    <property type="match status" value="1"/>
</dbReference>
<keyword evidence="1" id="KW-0723">Serine/threonine-protein kinase</keyword>
<sequence length="166" mass="17742">MLPSPTTAPAPARHFRIQLSSTRRGARLARLLVERQLDEWGVPLTAPVARAVLAVTAELAANAVTHGRTPGRDFEVRLSLTAAGVRVEVSDTRPDRLPSLPDAASQPSETAAGGRGLLLVDAFATRWGCEPRGEFVKTVWADVLLGDQAEMECAGSRRAPAAVSRR</sequence>